<keyword evidence="2" id="KW-0813">Transport</keyword>
<feature type="domain" description="Cyclic nucleotide-binding" evidence="10">
    <location>
        <begin position="155"/>
        <end position="203"/>
    </location>
</feature>
<evidence type="ECO:0000256" key="6">
    <source>
        <dbReference type="ARBA" id="ARBA00023136"/>
    </source>
</evidence>
<protein>
    <recommendedName>
        <fullName evidence="10">Cyclic nucleotide-binding domain-containing protein</fullName>
    </recommendedName>
</protein>
<dbReference type="PANTHER" id="PTHR45689">
    <property type="entry name" value="I[[H]] CHANNEL, ISOFORM E"/>
    <property type="match status" value="1"/>
</dbReference>
<feature type="coiled-coil region" evidence="7">
    <location>
        <begin position="779"/>
        <end position="806"/>
    </location>
</feature>
<dbReference type="GO" id="GO:0005249">
    <property type="term" value="F:voltage-gated potassium channel activity"/>
    <property type="evidence" value="ECO:0007669"/>
    <property type="project" value="TreeGrafter"/>
</dbReference>
<dbReference type="InterPro" id="IPR018490">
    <property type="entry name" value="cNMP-bd_dom_sf"/>
</dbReference>
<dbReference type="AlphaFoldDB" id="A0A8K1C851"/>
<feature type="transmembrane region" description="Helical" evidence="9">
    <location>
        <begin position="231"/>
        <end position="252"/>
    </location>
</feature>
<evidence type="ECO:0000256" key="2">
    <source>
        <dbReference type="ARBA" id="ARBA00022448"/>
    </source>
</evidence>
<evidence type="ECO:0000256" key="1">
    <source>
        <dbReference type="ARBA" id="ARBA00004141"/>
    </source>
</evidence>
<keyword evidence="3 9" id="KW-0812">Transmembrane</keyword>
<evidence type="ECO:0000256" key="4">
    <source>
        <dbReference type="ARBA" id="ARBA00022989"/>
    </source>
</evidence>
<feature type="transmembrane region" description="Helical" evidence="9">
    <location>
        <begin position="382"/>
        <end position="398"/>
    </location>
</feature>
<dbReference type="InterPro" id="IPR005821">
    <property type="entry name" value="Ion_trans_dom"/>
</dbReference>
<sequence length="854" mass="98124">MACFWKLLQPAKTESSSTTDAIQAYVSHFYDVLQLLQGQGIETKSIEQNIFAALLVLIGSIALATVFGHVAMLVSNFNANTTSYQRKMESTFATMNKLQLPAPLRERIRQYYEHLWREYESLDGEIVRFSKELSHTLELEVVLFKYMDLVMHVPFWGDASPDFQKQLMLHLDVRVYLPDDFIIRRGEVGDEFYMINRGIFMVVTCSFHVIYFPLRAAFFPDRHESVSARRLGIVVECLFLLDFLWMFNTAFLDKHGQLVTSRHAIYKRYLRSWLIPDLLASIPVDIVLEIEHQQQIPQRWEMLDELIQIQRLVHMCRAARFTWIHRLHNGHLGRFSRFVFSRYTHLARILSIVIGIIFFTHCIACGWKLLDDAPSSHIQHLGSAYASSFYIALQLLQGQGVPTRSIHQNVFAALLVLIGSIALATVFGHVAMLVSNFNANTTSYQRKMESTFATMNKLQLPAPLRERIRQYYEHLWREYESLDGEIVRFSKELSHTLELEVVLFKYMDLVMHVPFWGDASPDFQKQLMLRLDVRVYLPDDFIIRRGEVGDEFYMINRGICELELGPDSLESTIEPLGDDTNAESTSQAKRSTWSSGRFLVGNGEKKSKDSSLRLQVLRHGQTVGELALLMNYERSVNARAITHVELCVLKRSSFQLVLVQHPSDRHRVITHLLTHVMQTDSQNDVVEALKTEVAAVFQCEEQRDNELLSGTHAALLLSNAINRHHRVDDSIRVGIQGTLTDQLTALRKRMEAPRPSVVTPKAISPSSSAATRELLREPMTSVVNNQQKLEDALTALQQQFREARQTSLRIKQTLHHALALYEQEKPLHHAVGSSSPLTDQLFQQKAPDYRQIHR</sequence>
<feature type="transmembrane region" description="Helical" evidence="9">
    <location>
        <begin position="410"/>
        <end position="434"/>
    </location>
</feature>
<dbReference type="InterPro" id="IPR018488">
    <property type="entry name" value="cNMP-bd_CS"/>
</dbReference>
<dbReference type="PROSITE" id="PS00888">
    <property type="entry name" value="CNMP_BINDING_1"/>
    <property type="match status" value="2"/>
</dbReference>
<dbReference type="Gene3D" id="2.60.120.10">
    <property type="entry name" value="Jelly Rolls"/>
    <property type="match status" value="1"/>
</dbReference>
<dbReference type="PANTHER" id="PTHR45689:SF5">
    <property type="entry name" value="I[[H]] CHANNEL, ISOFORM E"/>
    <property type="match status" value="1"/>
</dbReference>
<evidence type="ECO:0000256" key="9">
    <source>
        <dbReference type="SAM" id="Phobius"/>
    </source>
</evidence>
<feature type="transmembrane region" description="Helical" evidence="9">
    <location>
        <begin position="192"/>
        <end position="211"/>
    </location>
</feature>
<dbReference type="GO" id="GO:0003254">
    <property type="term" value="P:regulation of membrane depolarization"/>
    <property type="evidence" value="ECO:0007669"/>
    <property type="project" value="TreeGrafter"/>
</dbReference>
<feature type="domain" description="Cyclic nucleotide-binding" evidence="10">
    <location>
        <begin position="515"/>
        <end position="675"/>
    </location>
</feature>
<accession>A0A8K1C851</accession>
<dbReference type="GO" id="GO:0098855">
    <property type="term" value="C:HCN channel complex"/>
    <property type="evidence" value="ECO:0007669"/>
    <property type="project" value="TreeGrafter"/>
</dbReference>
<comment type="subcellular location">
    <subcellularLocation>
        <location evidence="1">Membrane</location>
        <topology evidence="1">Multi-pass membrane protein</topology>
    </subcellularLocation>
</comment>
<reference evidence="11" key="1">
    <citation type="submission" date="2019-03" db="EMBL/GenBank/DDBJ databases">
        <title>Long read genome sequence of the mycoparasitic Pythium oligandrum ATCC 38472 isolated from sugarbeet rhizosphere.</title>
        <authorList>
            <person name="Gaulin E."/>
        </authorList>
    </citation>
    <scope>NUCLEOTIDE SEQUENCE</scope>
    <source>
        <strain evidence="11">ATCC 38472_TT</strain>
    </source>
</reference>
<evidence type="ECO:0000256" key="8">
    <source>
        <dbReference type="SAM" id="MobiDB-lite"/>
    </source>
</evidence>
<organism evidence="11 12">
    <name type="scientific">Pythium oligandrum</name>
    <name type="common">Mycoparasitic fungus</name>
    <dbReference type="NCBI Taxonomy" id="41045"/>
    <lineage>
        <taxon>Eukaryota</taxon>
        <taxon>Sar</taxon>
        <taxon>Stramenopiles</taxon>
        <taxon>Oomycota</taxon>
        <taxon>Peronosporomycetes</taxon>
        <taxon>Pythiales</taxon>
        <taxon>Pythiaceae</taxon>
        <taxon>Pythium</taxon>
    </lineage>
</organism>
<evidence type="ECO:0000313" key="11">
    <source>
        <dbReference type="EMBL" id="TMW58173.1"/>
    </source>
</evidence>
<keyword evidence="4 9" id="KW-1133">Transmembrane helix</keyword>
<keyword evidence="5" id="KW-0406">Ion transport</keyword>
<evidence type="ECO:0000259" key="10">
    <source>
        <dbReference type="PROSITE" id="PS50042"/>
    </source>
</evidence>
<dbReference type="SMART" id="SM00100">
    <property type="entry name" value="cNMP"/>
    <property type="match status" value="2"/>
</dbReference>
<dbReference type="Pfam" id="PF00520">
    <property type="entry name" value="Ion_trans"/>
    <property type="match status" value="1"/>
</dbReference>
<dbReference type="EMBL" id="SPLM01000112">
    <property type="protein sequence ID" value="TMW58173.1"/>
    <property type="molecule type" value="Genomic_DNA"/>
</dbReference>
<feature type="compositionally biased region" description="Polar residues" evidence="8">
    <location>
        <begin position="832"/>
        <end position="843"/>
    </location>
</feature>
<feature type="transmembrane region" description="Helical" evidence="9">
    <location>
        <begin position="346"/>
        <end position="370"/>
    </location>
</feature>
<keyword evidence="12" id="KW-1185">Reference proteome</keyword>
<dbReference type="PROSITE" id="PS50042">
    <property type="entry name" value="CNMP_BINDING_3"/>
    <property type="match status" value="2"/>
</dbReference>
<dbReference type="CDD" id="cd00038">
    <property type="entry name" value="CAP_ED"/>
    <property type="match status" value="1"/>
</dbReference>
<evidence type="ECO:0000313" key="12">
    <source>
        <dbReference type="Proteomes" id="UP000794436"/>
    </source>
</evidence>
<proteinExistence type="predicted"/>
<dbReference type="Gene3D" id="1.10.287.630">
    <property type="entry name" value="Helix hairpin bin"/>
    <property type="match status" value="2"/>
</dbReference>
<dbReference type="Gene3D" id="1.10.287.70">
    <property type="match status" value="1"/>
</dbReference>
<evidence type="ECO:0000256" key="3">
    <source>
        <dbReference type="ARBA" id="ARBA00022692"/>
    </source>
</evidence>
<feature type="transmembrane region" description="Helical" evidence="9">
    <location>
        <begin position="50"/>
        <end position="77"/>
    </location>
</feature>
<evidence type="ECO:0000256" key="7">
    <source>
        <dbReference type="SAM" id="Coils"/>
    </source>
</evidence>
<dbReference type="SUPFAM" id="SSF51206">
    <property type="entry name" value="cAMP-binding domain-like"/>
    <property type="match status" value="2"/>
</dbReference>
<dbReference type="Proteomes" id="UP000794436">
    <property type="component" value="Unassembled WGS sequence"/>
</dbReference>
<evidence type="ECO:0000256" key="5">
    <source>
        <dbReference type="ARBA" id="ARBA00023065"/>
    </source>
</evidence>
<name>A0A8K1C851_PYTOL</name>
<dbReference type="InterPro" id="IPR051413">
    <property type="entry name" value="K/Na_HCN_channel"/>
</dbReference>
<keyword evidence="6 9" id="KW-0472">Membrane</keyword>
<keyword evidence="7" id="KW-0175">Coiled coil</keyword>
<comment type="caution">
    <text evidence="11">The sequence shown here is derived from an EMBL/GenBank/DDBJ whole genome shotgun (WGS) entry which is preliminary data.</text>
</comment>
<dbReference type="OrthoDB" id="426293at2759"/>
<dbReference type="SUPFAM" id="SSF81324">
    <property type="entry name" value="Voltage-gated potassium channels"/>
    <property type="match status" value="1"/>
</dbReference>
<dbReference type="InterPro" id="IPR014710">
    <property type="entry name" value="RmlC-like_jellyroll"/>
</dbReference>
<dbReference type="InterPro" id="IPR000595">
    <property type="entry name" value="cNMP-bd_dom"/>
</dbReference>
<gene>
    <name evidence="11" type="ORF">Poli38472_011761</name>
</gene>
<dbReference type="GO" id="GO:0035725">
    <property type="term" value="P:sodium ion transmembrane transport"/>
    <property type="evidence" value="ECO:0007669"/>
    <property type="project" value="TreeGrafter"/>
</dbReference>
<feature type="region of interest" description="Disordered" evidence="8">
    <location>
        <begin position="830"/>
        <end position="854"/>
    </location>
</feature>